<dbReference type="Pfam" id="PF02447">
    <property type="entry name" value="GntP_permease"/>
    <property type="match status" value="1"/>
</dbReference>
<keyword evidence="6 8" id="KW-0472">Membrane</keyword>
<feature type="transmembrane region" description="Helical" evidence="8">
    <location>
        <begin position="259"/>
        <end position="285"/>
    </location>
</feature>
<keyword evidence="5 8" id="KW-1133">Transmembrane helix</keyword>
<feature type="transmembrane region" description="Helical" evidence="8">
    <location>
        <begin position="31"/>
        <end position="50"/>
    </location>
</feature>
<comment type="subcellular location">
    <subcellularLocation>
        <location evidence="1">Cell membrane</location>
        <topology evidence="1">Multi-pass membrane protein</topology>
    </subcellularLocation>
</comment>
<evidence type="ECO:0000256" key="8">
    <source>
        <dbReference type="SAM" id="Phobius"/>
    </source>
</evidence>
<evidence type="ECO:0000256" key="3">
    <source>
        <dbReference type="ARBA" id="ARBA00022475"/>
    </source>
</evidence>
<dbReference type="PANTHER" id="PTHR30354:SF22">
    <property type="entry name" value="HIGH-AFFINITY GLUCONATE TRANSPORTER"/>
    <property type="match status" value="1"/>
</dbReference>
<evidence type="ECO:0000313" key="12">
    <source>
        <dbReference type="Proteomes" id="UP001240777"/>
    </source>
</evidence>
<feature type="transmembrane region" description="Helical" evidence="8">
    <location>
        <begin position="231"/>
        <end position="253"/>
    </location>
</feature>
<evidence type="ECO:0000313" key="11">
    <source>
        <dbReference type="Proteomes" id="UP001177258"/>
    </source>
</evidence>
<feature type="transmembrane region" description="Helical" evidence="8">
    <location>
        <begin position="62"/>
        <end position="81"/>
    </location>
</feature>
<evidence type="ECO:0000256" key="1">
    <source>
        <dbReference type="ARBA" id="ARBA00004651"/>
    </source>
</evidence>
<dbReference type="EMBL" id="JAUYZK010000001">
    <property type="protein sequence ID" value="MDP2538345.1"/>
    <property type="molecule type" value="Genomic_DNA"/>
</dbReference>
<feature type="transmembrane region" description="Helical" evidence="8">
    <location>
        <begin position="141"/>
        <end position="159"/>
    </location>
</feature>
<keyword evidence="2" id="KW-0813">Transport</keyword>
<comment type="caution">
    <text evidence="10">The sequence shown here is derived from an EMBL/GenBank/DDBJ whole genome shotgun (WGS) entry which is preliminary data.</text>
</comment>
<name>A0AA90PTA1_9HELI</name>
<gene>
    <name evidence="9" type="ORF">Q5I04_00900</name>
    <name evidence="10" type="ORF">Q5I06_00900</name>
</gene>
<reference evidence="10 12" key="1">
    <citation type="submission" date="2023-07" db="EMBL/GenBank/DDBJ databases">
        <title>Unpublished Manusciprt.</title>
        <authorList>
            <person name="Aydin F."/>
            <person name="Tarhane S."/>
            <person name="Saticioglu I.B."/>
            <person name="Karakaya E."/>
            <person name="Abay S."/>
            <person name="Guran O."/>
            <person name="Bozkurt E."/>
            <person name="Uzum N."/>
            <person name="Olgun K."/>
            <person name="Jablonski D."/>
        </authorList>
    </citation>
    <scope>NUCLEOTIDE SEQUENCE</scope>
    <source>
        <strain evidence="12">faydin-H75</strain>
        <strain evidence="10">Faydin-H76</strain>
    </source>
</reference>
<dbReference type="PIRSF" id="PIRSF002746">
    <property type="entry name" value="Gluconate_transporter"/>
    <property type="match status" value="1"/>
</dbReference>
<dbReference type="GO" id="GO:0015128">
    <property type="term" value="F:gluconate transmembrane transporter activity"/>
    <property type="evidence" value="ECO:0007669"/>
    <property type="project" value="InterPro"/>
</dbReference>
<dbReference type="PANTHER" id="PTHR30354">
    <property type="entry name" value="GNT FAMILY GLUCONATE TRANSPORTER"/>
    <property type="match status" value="1"/>
</dbReference>
<dbReference type="Proteomes" id="UP001177258">
    <property type="component" value="Unassembled WGS sequence"/>
</dbReference>
<evidence type="ECO:0000313" key="9">
    <source>
        <dbReference type="EMBL" id="MDO7252478.1"/>
    </source>
</evidence>
<feature type="transmembrane region" description="Helical" evidence="8">
    <location>
        <begin position="179"/>
        <end position="203"/>
    </location>
</feature>
<feature type="transmembrane region" description="Helical" evidence="8">
    <location>
        <begin position="7"/>
        <end position="25"/>
    </location>
</feature>
<evidence type="ECO:0000256" key="7">
    <source>
        <dbReference type="ARBA" id="ARBA00049663"/>
    </source>
</evidence>
<reference evidence="9" key="2">
    <citation type="submission" date="2023-07" db="EMBL/GenBank/DDBJ databases">
        <authorList>
            <person name="Aydin F."/>
            <person name="Tarhane S."/>
            <person name="Saticioglu I.B."/>
            <person name="Karakaya E."/>
            <person name="Abay S."/>
            <person name="Guran O."/>
            <person name="Bozkurt E."/>
            <person name="Uzum N."/>
            <person name="Olgun K."/>
            <person name="Jablonski D."/>
        </authorList>
    </citation>
    <scope>NUCLEOTIDE SEQUENCE</scope>
    <source>
        <strain evidence="9">Faydin-H75</strain>
    </source>
</reference>
<dbReference type="EMBL" id="JAUPEV010000001">
    <property type="protein sequence ID" value="MDO7252478.1"/>
    <property type="molecule type" value="Genomic_DNA"/>
</dbReference>
<feature type="transmembrane region" description="Helical" evidence="8">
    <location>
        <begin position="421"/>
        <end position="446"/>
    </location>
</feature>
<feature type="transmembrane region" description="Helical" evidence="8">
    <location>
        <begin position="101"/>
        <end position="134"/>
    </location>
</feature>
<feature type="transmembrane region" description="Helical" evidence="8">
    <location>
        <begin position="335"/>
        <end position="354"/>
    </location>
</feature>
<keyword evidence="4 8" id="KW-0812">Transmembrane</keyword>
<evidence type="ECO:0000256" key="2">
    <source>
        <dbReference type="ARBA" id="ARBA00022448"/>
    </source>
</evidence>
<accession>A0AA90PTA1</accession>
<dbReference type="GO" id="GO:0005886">
    <property type="term" value="C:plasma membrane"/>
    <property type="evidence" value="ECO:0007669"/>
    <property type="project" value="UniProtKB-SubCell"/>
</dbReference>
<reference evidence="9 11" key="3">
    <citation type="journal article" date="2024" name="Syst. Appl. Microbiol.">
        <title>Helicobacter cappadocius sp. nov., from lizards: The first psychrotrophic Helicobacter species.</title>
        <authorList>
            <person name="Aydin F."/>
            <person name="Tarhane S."/>
            <person name="Karakaya E."/>
            <person name="Abay S."/>
            <person name="Kayman T."/>
            <person name="Guran O."/>
            <person name="Bozkurt E."/>
            <person name="Uzum N."/>
            <person name="Avci A."/>
            <person name="Olgun K."/>
            <person name="Jablonski D."/>
            <person name="Guran C."/>
            <person name="Burcin Saticioglu I."/>
        </authorList>
    </citation>
    <scope>NUCLEOTIDE SEQUENCE [LARGE SCALE GENOMIC DNA]</scope>
    <source>
        <strain evidence="9">Faydin-H75</strain>
        <strain evidence="11">faydin-H76</strain>
    </source>
</reference>
<sequence>MAYEYKMIIEVGISLLAIVLLIGMLKIPPFVGIFIGALFAGLMMGLQIDSLLPTFIKGAGEIMGATGLIIAAGAMLGGILAESGAAECIACALLKNTPQRYISWMVAVCAMVIGLPLFFEVALVMMLPMIIALWRHSNLPFVRIAIPALAGMTTLHALIPPHPGPLIAINELHADLGLTMIVGIIIAIPTVIISGPLYSYWFAPKQGDIGKNISIPLNVAHTSKSLPPLSLCFGVILLPIFLMTLHSYMPILLGSDSRLLIFTAFVGQPLVALVIAVIFAAFVLGKSSKWSLSETGNILQKNLPPIAALILTIGAGGGLKQILLQGGISEAISKMVSDSHISLLLLAWCIAVLIRQATGSATVATTTTSGIIASLATGMSGLSGALLVLVIGSGSVFFCHINDAGFWMVKSFFQISLKQTLWMWSILQTLVSVCGLVFCMFIWYFILNQ</sequence>
<dbReference type="InterPro" id="IPR003474">
    <property type="entry name" value="Glcn_transporter"/>
</dbReference>
<evidence type="ECO:0000256" key="4">
    <source>
        <dbReference type="ARBA" id="ARBA00022692"/>
    </source>
</evidence>
<evidence type="ECO:0000313" key="10">
    <source>
        <dbReference type="EMBL" id="MDP2538345.1"/>
    </source>
</evidence>
<dbReference type="Proteomes" id="UP001240777">
    <property type="component" value="Unassembled WGS sequence"/>
</dbReference>
<feature type="transmembrane region" description="Helical" evidence="8">
    <location>
        <begin position="306"/>
        <end position="323"/>
    </location>
</feature>
<keyword evidence="12" id="KW-1185">Reference proteome</keyword>
<comment type="similarity">
    <text evidence="7">Belongs to the GntP permease family.</text>
</comment>
<keyword evidence="3" id="KW-1003">Cell membrane</keyword>
<proteinExistence type="inferred from homology"/>
<protein>
    <submittedName>
        <fullName evidence="10">Gluconate:H+ symporter</fullName>
    </submittedName>
</protein>
<dbReference type="RefSeq" id="WP_305516320.1">
    <property type="nucleotide sequence ID" value="NZ_JAUPEV010000001.1"/>
</dbReference>
<evidence type="ECO:0000256" key="6">
    <source>
        <dbReference type="ARBA" id="ARBA00023136"/>
    </source>
</evidence>
<organism evidence="10 11">
    <name type="scientific">Helicobacter cappadocius</name>
    <dbReference type="NCBI Taxonomy" id="3063998"/>
    <lineage>
        <taxon>Bacteria</taxon>
        <taxon>Pseudomonadati</taxon>
        <taxon>Campylobacterota</taxon>
        <taxon>Epsilonproteobacteria</taxon>
        <taxon>Campylobacterales</taxon>
        <taxon>Helicobacteraceae</taxon>
        <taxon>Helicobacter</taxon>
    </lineage>
</organism>
<evidence type="ECO:0000256" key="5">
    <source>
        <dbReference type="ARBA" id="ARBA00022989"/>
    </source>
</evidence>
<dbReference type="AlphaFoldDB" id="A0AA90PTA1"/>
<dbReference type="NCBIfam" id="TIGR00791">
    <property type="entry name" value="gntP"/>
    <property type="match status" value="1"/>
</dbReference>